<evidence type="ECO:0000256" key="4">
    <source>
        <dbReference type="SAM" id="MobiDB-lite"/>
    </source>
</evidence>
<dbReference type="InterPro" id="IPR032675">
    <property type="entry name" value="LRR_dom_sf"/>
</dbReference>
<dbReference type="InterPro" id="IPR001611">
    <property type="entry name" value="Leu-rich_rpt"/>
</dbReference>
<dbReference type="AlphaFoldDB" id="A0A6C0HTX5"/>
<feature type="coiled-coil region" evidence="3">
    <location>
        <begin position="387"/>
        <end position="414"/>
    </location>
</feature>
<dbReference type="PROSITE" id="PS51450">
    <property type="entry name" value="LRR"/>
    <property type="match status" value="2"/>
</dbReference>
<keyword evidence="1" id="KW-0433">Leucine-rich repeat</keyword>
<sequence>MNIIREQRETIIKDNNTAQDKLLAILENSPKSLEVLEVTEELHGDLNFEILKDFEMGNLKTISFNKGEITSIIGLPRGLVKLECPNNMLSFLENLPTTLIQINIPGNYLEKIDIGSLNVLEILNISNNKLTVLEKLPESLKELDLNNNQLGSLDLKNIQNLKKLNISNNPITIIENLPEGIIDFKMDNTPSIEFRNSALDSATEPETEKQKKTETEEREKQKQNYKEAIFEFFRLKQQYEGTLKRMKRDTYKRAPTKKMGRLAILSIKPPCINCKRAVGSLFSNKDNKYTILCGDKDKPCELNVVIFNGNFKEIYELIELFSEETETAKEGIIKQKLDTVFNYVTEEKSVEMFKKELELFNESNIIYKEYLDKYIENFHDQNKKELIQKKNNAIFELNERVKSLLDEYNKMENRELLIEAVRIQINEIYPEIRNRQMLENEIIEVDKRDKEMGIFKYPISLSKLYSNLGEHPRVIKYSINTNIQDMDEGNKNDDEIKYYEDDYEDYL</sequence>
<keyword evidence="3" id="KW-0175">Coiled coil</keyword>
<reference evidence="5" key="1">
    <citation type="journal article" date="2020" name="Nature">
        <title>Giant virus diversity and host interactions through global metagenomics.</title>
        <authorList>
            <person name="Schulz F."/>
            <person name="Roux S."/>
            <person name="Paez-Espino D."/>
            <person name="Jungbluth S."/>
            <person name="Walsh D.A."/>
            <person name="Denef V.J."/>
            <person name="McMahon K.D."/>
            <person name="Konstantinidis K.T."/>
            <person name="Eloe-Fadrosh E.A."/>
            <person name="Kyrpides N.C."/>
            <person name="Woyke T."/>
        </authorList>
    </citation>
    <scope>NUCLEOTIDE SEQUENCE</scope>
    <source>
        <strain evidence="5">GVMAG-M-3300023184-168</strain>
    </source>
</reference>
<name>A0A6C0HTX5_9ZZZZ</name>
<proteinExistence type="predicted"/>
<evidence type="ECO:0000256" key="2">
    <source>
        <dbReference type="ARBA" id="ARBA00022737"/>
    </source>
</evidence>
<dbReference type="SUPFAM" id="SSF52058">
    <property type="entry name" value="L domain-like"/>
    <property type="match status" value="1"/>
</dbReference>
<dbReference type="InterPro" id="IPR025875">
    <property type="entry name" value="Leu-rich_rpt_4"/>
</dbReference>
<accession>A0A6C0HTX5</accession>
<dbReference type="Pfam" id="PF12799">
    <property type="entry name" value="LRR_4"/>
    <property type="match status" value="1"/>
</dbReference>
<dbReference type="Gene3D" id="3.80.10.10">
    <property type="entry name" value="Ribonuclease Inhibitor"/>
    <property type="match status" value="1"/>
</dbReference>
<organism evidence="5">
    <name type="scientific">viral metagenome</name>
    <dbReference type="NCBI Taxonomy" id="1070528"/>
    <lineage>
        <taxon>unclassified sequences</taxon>
        <taxon>metagenomes</taxon>
        <taxon>organismal metagenomes</taxon>
    </lineage>
</organism>
<feature type="region of interest" description="Disordered" evidence="4">
    <location>
        <begin position="195"/>
        <end position="222"/>
    </location>
</feature>
<evidence type="ECO:0008006" key="6">
    <source>
        <dbReference type="Google" id="ProtNLM"/>
    </source>
</evidence>
<protein>
    <recommendedName>
        <fullName evidence="6">Leucine-rich repeat domain-containing protein</fullName>
    </recommendedName>
</protein>
<evidence type="ECO:0000313" key="5">
    <source>
        <dbReference type="EMBL" id="QHT83586.1"/>
    </source>
</evidence>
<dbReference type="PANTHER" id="PTHR45617">
    <property type="entry name" value="LEUCINE RICH REPEAT FAMILY PROTEIN"/>
    <property type="match status" value="1"/>
</dbReference>
<keyword evidence="2" id="KW-0677">Repeat</keyword>
<dbReference type="EMBL" id="MN740010">
    <property type="protein sequence ID" value="QHT83586.1"/>
    <property type="molecule type" value="Genomic_DNA"/>
</dbReference>
<evidence type="ECO:0000256" key="1">
    <source>
        <dbReference type="ARBA" id="ARBA00022614"/>
    </source>
</evidence>
<feature type="compositionally biased region" description="Basic and acidic residues" evidence="4">
    <location>
        <begin position="206"/>
        <end position="222"/>
    </location>
</feature>
<evidence type="ECO:0000256" key="3">
    <source>
        <dbReference type="SAM" id="Coils"/>
    </source>
</evidence>
<dbReference type="SMART" id="SM00364">
    <property type="entry name" value="LRR_BAC"/>
    <property type="match status" value="3"/>
</dbReference>